<comment type="caution">
    <text evidence="2">The sequence shown here is derived from an EMBL/GenBank/DDBJ whole genome shotgun (WGS) entry which is preliminary data.</text>
</comment>
<accession>A0AAN9IDD5</accession>
<evidence type="ECO:0000256" key="1">
    <source>
        <dbReference type="SAM" id="Phobius"/>
    </source>
</evidence>
<gene>
    <name evidence="2" type="ORF">RIF29_16245</name>
</gene>
<evidence type="ECO:0000313" key="2">
    <source>
        <dbReference type="EMBL" id="KAK7275137.1"/>
    </source>
</evidence>
<proteinExistence type="predicted"/>
<evidence type="ECO:0000313" key="3">
    <source>
        <dbReference type="Proteomes" id="UP001372338"/>
    </source>
</evidence>
<keyword evidence="1" id="KW-1133">Transmembrane helix</keyword>
<feature type="transmembrane region" description="Helical" evidence="1">
    <location>
        <begin position="28"/>
        <end position="47"/>
    </location>
</feature>
<keyword evidence="3" id="KW-1185">Reference proteome</keyword>
<sequence>MITLQKGHKSVQDYLFSLKAPVISNGNMWLLPSVFPFFTRWAFSMFYPSSPVKGKKEETVAGGVDCVVGFADQLW</sequence>
<reference evidence="2 3" key="1">
    <citation type="submission" date="2024-01" db="EMBL/GenBank/DDBJ databases">
        <title>The genomes of 5 underutilized Papilionoideae crops provide insights into root nodulation and disease resistanc.</title>
        <authorList>
            <person name="Yuan L."/>
        </authorList>
    </citation>
    <scope>NUCLEOTIDE SEQUENCE [LARGE SCALE GENOMIC DNA]</scope>
    <source>
        <strain evidence="2">ZHUSHIDOU_FW_LH</strain>
        <tissue evidence="2">Leaf</tissue>
    </source>
</reference>
<name>A0AAN9IDD5_CROPI</name>
<dbReference type="AlphaFoldDB" id="A0AAN9IDD5"/>
<organism evidence="2 3">
    <name type="scientific">Crotalaria pallida</name>
    <name type="common">Smooth rattlebox</name>
    <name type="synonym">Crotalaria striata</name>
    <dbReference type="NCBI Taxonomy" id="3830"/>
    <lineage>
        <taxon>Eukaryota</taxon>
        <taxon>Viridiplantae</taxon>
        <taxon>Streptophyta</taxon>
        <taxon>Embryophyta</taxon>
        <taxon>Tracheophyta</taxon>
        <taxon>Spermatophyta</taxon>
        <taxon>Magnoliopsida</taxon>
        <taxon>eudicotyledons</taxon>
        <taxon>Gunneridae</taxon>
        <taxon>Pentapetalae</taxon>
        <taxon>rosids</taxon>
        <taxon>fabids</taxon>
        <taxon>Fabales</taxon>
        <taxon>Fabaceae</taxon>
        <taxon>Papilionoideae</taxon>
        <taxon>50 kb inversion clade</taxon>
        <taxon>genistoids sensu lato</taxon>
        <taxon>core genistoids</taxon>
        <taxon>Crotalarieae</taxon>
        <taxon>Crotalaria</taxon>
    </lineage>
</organism>
<keyword evidence="1" id="KW-0812">Transmembrane</keyword>
<protein>
    <submittedName>
        <fullName evidence="2">Uncharacterized protein</fullName>
    </submittedName>
</protein>
<keyword evidence="1" id="KW-0472">Membrane</keyword>
<dbReference type="Proteomes" id="UP001372338">
    <property type="component" value="Unassembled WGS sequence"/>
</dbReference>
<dbReference type="EMBL" id="JAYWIO010000003">
    <property type="protein sequence ID" value="KAK7275137.1"/>
    <property type="molecule type" value="Genomic_DNA"/>
</dbReference>